<keyword evidence="8 12" id="KW-1133">Transmembrane helix</keyword>
<dbReference type="OrthoDB" id="9786919at2"/>
<dbReference type="Pfam" id="PF00512">
    <property type="entry name" value="HisKA"/>
    <property type="match status" value="1"/>
</dbReference>
<dbReference type="SUPFAM" id="SSF158472">
    <property type="entry name" value="HAMP domain-like"/>
    <property type="match status" value="1"/>
</dbReference>
<dbReference type="Pfam" id="PF02518">
    <property type="entry name" value="HATPase_c"/>
    <property type="match status" value="1"/>
</dbReference>
<feature type="region of interest" description="Disordered" evidence="11">
    <location>
        <begin position="80"/>
        <end position="122"/>
    </location>
</feature>
<dbReference type="InterPro" id="IPR036097">
    <property type="entry name" value="HisK_dim/P_sf"/>
</dbReference>
<dbReference type="PROSITE" id="PS50109">
    <property type="entry name" value="HIS_KIN"/>
    <property type="match status" value="1"/>
</dbReference>
<dbReference type="Gene3D" id="3.30.565.10">
    <property type="entry name" value="Histidine kinase-like ATPase, C-terminal domain"/>
    <property type="match status" value="1"/>
</dbReference>
<dbReference type="SUPFAM" id="SSF55874">
    <property type="entry name" value="ATPase domain of HSP90 chaperone/DNA topoisomerase II/histidine kinase"/>
    <property type="match status" value="1"/>
</dbReference>
<evidence type="ECO:0000256" key="5">
    <source>
        <dbReference type="ARBA" id="ARBA00022679"/>
    </source>
</evidence>
<comment type="caution">
    <text evidence="15">The sequence shown here is derived from an EMBL/GenBank/DDBJ whole genome shotgun (WGS) entry which is preliminary data.</text>
</comment>
<dbReference type="InterPro" id="IPR050428">
    <property type="entry name" value="TCS_sensor_his_kinase"/>
</dbReference>
<keyword evidence="16" id="KW-1185">Reference proteome</keyword>
<evidence type="ECO:0000256" key="1">
    <source>
        <dbReference type="ARBA" id="ARBA00000085"/>
    </source>
</evidence>
<dbReference type="PANTHER" id="PTHR45436:SF5">
    <property type="entry name" value="SENSOR HISTIDINE KINASE TRCS"/>
    <property type="match status" value="1"/>
</dbReference>
<evidence type="ECO:0000313" key="16">
    <source>
        <dbReference type="Proteomes" id="UP000294508"/>
    </source>
</evidence>
<evidence type="ECO:0000256" key="4">
    <source>
        <dbReference type="ARBA" id="ARBA00022553"/>
    </source>
</evidence>
<comment type="catalytic activity">
    <reaction evidence="1">
        <text>ATP + protein L-histidine = ADP + protein N-phospho-L-histidine.</text>
        <dbReference type="EC" id="2.7.13.3"/>
    </reaction>
</comment>
<keyword evidence="5" id="KW-0808">Transferase</keyword>
<dbReference type="InterPro" id="IPR003660">
    <property type="entry name" value="HAMP_dom"/>
</dbReference>
<dbReference type="GO" id="GO:0000155">
    <property type="term" value="F:phosphorelay sensor kinase activity"/>
    <property type="evidence" value="ECO:0007669"/>
    <property type="project" value="InterPro"/>
</dbReference>
<dbReference type="InterPro" id="IPR004358">
    <property type="entry name" value="Sig_transdc_His_kin-like_C"/>
</dbReference>
<organism evidence="15 16">
    <name type="scientific">Kribbella steppae</name>
    <dbReference type="NCBI Taxonomy" id="2512223"/>
    <lineage>
        <taxon>Bacteria</taxon>
        <taxon>Bacillati</taxon>
        <taxon>Actinomycetota</taxon>
        <taxon>Actinomycetes</taxon>
        <taxon>Propionibacteriales</taxon>
        <taxon>Kribbellaceae</taxon>
        <taxon>Kribbella</taxon>
    </lineage>
</organism>
<dbReference type="GO" id="GO:0005886">
    <property type="term" value="C:plasma membrane"/>
    <property type="evidence" value="ECO:0007669"/>
    <property type="project" value="UniProtKB-SubCell"/>
</dbReference>
<feature type="domain" description="Histidine kinase" evidence="13">
    <location>
        <begin position="244"/>
        <end position="422"/>
    </location>
</feature>
<dbReference type="SUPFAM" id="SSF47384">
    <property type="entry name" value="Homodimeric domain of signal transducing histidine kinase"/>
    <property type="match status" value="1"/>
</dbReference>
<dbReference type="RefSeq" id="WP_132211229.1">
    <property type="nucleotide sequence ID" value="NZ_SLWN01000007.1"/>
</dbReference>
<dbReference type="PANTHER" id="PTHR45436">
    <property type="entry name" value="SENSOR HISTIDINE KINASE YKOH"/>
    <property type="match status" value="1"/>
</dbReference>
<dbReference type="Pfam" id="PF00672">
    <property type="entry name" value="HAMP"/>
    <property type="match status" value="1"/>
</dbReference>
<evidence type="ECO:0000259" key="14">
    <source>
        <dbReference type="PROSITE" id="PS50885"/>
    </source>
</evidence>
<feature type="transmembrane region" description="Helical" evidence="12">
    <location>
        <begin position="161"/>
        <end position="182"/>
    </location>
</feature>
<evidence type="ECO:0000259" key="13">
    <source>
        <dbReference type="PROSITE" id="PS50109"/>
    </source>
</evidence>
<evidence type="ECO:0000256" key="9">
    <source>
        <dbReference type="ARBA" id="ARBA00023012"/>
    </source>
</evidence>
<evidence type="ECO:0000256" key="11">
    <source>
        <dbReference type="SAM" id="MobiDB-lite"/>
    </source>
</evidence>
<dbReference type="Proteomes" id="UP000294508">
    <property type="component" value="Unassembled WGS sequence"/>
</dbReference>
<keyword evidence="9" id="KW-0902">Two-component regulatory system</keyword>
<keyword evidence="10 12" id="KW-0472">Membrane</keyword>
<dbReference type="Gene3D" id="1.10.8.500">
    <property type="entry name" value="HAMP domain in histidine kinase"/>
    <property type="match status" value="1"/>
</dbReference>
<keyword evidence="4" id="KW-0597">Phosphoprotein</keyword>
<evidence type="ECO:0000256" key="7">
    <source>
        <dbReference type="ARBA" id="ARBA00022777"/>
    </source>
</evidence>
<dbReference type="PRINTS" id="PR00344">
    <property type="entry name" value="BCTRLSENSOR"/>
</dbReference>
<reference evidence="15 16" key="1">
    <citation type="journal article" date="2015" name="Stand. Genomic Sci.">
        <title>Genomic Encyclopedia of Bacterial and Archaeal Type Strains, Phase III: the genomes of soil and plant-associated and newly described type strains.</title>
        <authorList>
            <person name="Whitman W.B."/>
            <person name="Woyke T."/>
            <person name="Klenk H.P."/>
            <person name="Zhou Y."/>
            <person name="Lilburn T.G."/>
            <person name="Beck B.J."/>
            <person name="De Vos P."/>
            <person name="Vandamme P."/>
            <person name="Eisen J.A."/>
            <person name="Garrity G."/>
            <person name="Hugenholtz P."/>
            <person name="Kyrpides N.C."/>
        </authorList>
    </citation>
    <scope>NUCLEOTIDE SEQUENCE [LARGE SCALE GENOMIC DNA]</scope>
    <source>
        <strain evidence="15 16">VKM Ac-2572</strain>
    </source>
</reference>
<accession>A0A4R2HE56</accession>
<dbReference type="EC" id="2.7.13.3" evidence="3"/>
<dbReference type="SMART" id="SM00387">
    <property type="entry name" value="HATPase_c"/>
    <property type="match status" value="1"/>
</dbReference>
<dbReference type="EMBL" id="SLWN01000007">
    <property type="protein sequence ID" value="TCO26621.1"/>
    <property type="molecule type" value="Genomic_DNA"/>
</dbReference>
<feature type="compositionally biased region" description="Basic and acidic residues" evidence="11">
    <location>
        <begin position="109"/>
        <end position="122"/>
    </location>
</feature>
<evidence type="ECO:0000256" key="3">
    <source>
        <dbReference type="ARBA" id="ARBA00012438"/>
    </source>
</evidence>
<feature type="domain" description="HAMP" evidence="14">
    <location>
        <begin position="184"/>
        <end position="236"/>
    </location>
</feature>
<name>A0A4R2HE56_9ACTN</name>
<evidence type="ECO:0000256" key="2">
    <source>
        <dbReference type="ARBA" id="ARBA00004236"/>
    </source>
</evidence>
<dbReference type="SMART" id="SM00388">
    <property type="entry name" value="HisKA"/>
    <property type="match status" value="1"/>
</dbReference>
<proteinExistence type="predicted"/>
<keyword evidence="6 12" id="KW-0812">Transmembrane</keyword>
<dbReference type="InterPro" id="IPR003661">
    <property type="entry name" value="HisK_dim/P_dom"/>
</dbReference>
<gene>
    <name evidence="15" type="ORF">EV652_107514</name>
</gene>
<keyword evidence="7 15" id="KW-0418">Kinase</keyword>
<protein>
    <recommendedName>
        <fullName evidence="3">histidine kinase</fullName>
        <ecNumber evidence="3">2.7.13.3</ecNumber>
    </recommendedName>
</protein>
<dbReference type="CDD" id="cd00082">
    <property type="entry name" value="HisKA"/>
    <property type="match status" value="1"/>
</dbReference>
<evidence type="ECO:0000313" key="15">
    <source>
        <dbReference type="EMBL" id="TCO26621.1"/>
    </source>
</evidence>
<dbReference type="SMART" id="SM00304">
    <property type="entry name" value="HAMP"/>
    <property type="match status" value="1"/>
</dbReference>
<sequence>MRRRILLLSVGMTTLVVLAFAVPLIILLRSATVSESKEEARYLAESVAYYVGDKDHTADDITAYIDGLADKPGTISVRLADGTTLGDPPPGGVSTPKPLPSDYGDGDDDDKKGPPKISDADYRDVGGGMAVEVGVGTETGPASVCLFLTADELYDGIVPRMLFLVGGSLLVLLLSIIGAELVSRRLARPLEETASTAERLARGDMDARAPTTGPAEVAKVGAALNGLADRIDEVIAVEREAVADLSHRLRTPLTALRLQVEALPDRERAEELNTQVNSLERTLTAVISAARRPQREGRVAHCDAVEVTRNRAAFWEPLFEDQGRVLALDLPAPPAMVRSSAEDLGAALDALVENVVAHTPDGTPARITLTREAHGVRIVVADKGPGIPLGAGERGRSDRGSTGLGLDIARRCAEAAGGHLTIGKNEVVLTLAAS</sequence>
<dbReference type="InterPro" id="IPR003594">
    <property type="entry name" value="HATPase_dom"/>
</dbReference>
<evidence type="ECO:0000256" key="6">
    <source>
        <dbReference type="ARBA" id="ARBA00022692"/>
    </source>
</evidence>
<evidence type="ECO:0000256" key="12">
    <source>
        <dbReference type="SAM" id="Phobius"/>
    </source>
</evidence>
<evidence type="ECO:0000256" key="10">
    <source>
        <dbReference type="ARBA" id="ARBA00023136"/>
    </source>
</evidence>
<dbReference type="AlphaFoldDB" id="A0A4R2HE56"/>
<dbReference type="CDD" id="cd06225">
    <property type="entry name" value="HAMP"/>
    <property type="match status" value="1"/>
</dbReference>
<evidence type="ECO:0000256" key="8">
    <source>
        <dbReference type="ARBA" id="ARBA00022989"/>
    </source>
</evidence>
<dbReference type="Gene3D" id="1.10.287.130">
    <property type="match status" value="1"/>
</dbReference>
<comment type="subcellular location">
    <subcellularLocation>
        <location evidence="2">Cell membrane</location>
    </subcellularLocation>
</comment>
<dbReference type="InterPro" id="IPR036890">
    <property type="entry name" value="HATPase_C_sf"/>
</dbReference>
<dbReference type="InterPro" id="IPR005467">
    <property type="entry name" value="His_kinase_dom"/>
</dbReference>
<dbReference type="PROSITE" id="PS50885">
    <property type="entry name" value="HAMP"/>
    <property type="match status" value="1"/>
</dbReference>